<dbReference type="GO" id="GO:0005506">
    <property type="term" value="F:iron ion binding"/>
    <property type="evidence" value="ECO:0007669"/>
    <property type="project" value="InterPro"/>
</dbReference>
<keyword evidence="3" id="KW-1185">Reference proteome</keyword>
<dbReference type="PANTHER" id="PTHR47950">
    <property type="entry name" value="CYTOCHROME P450, FAMILY 76, SUBFAMILY C, POLYPEPTIDE 5-RELATED"/>
    <property type="match status" value="1"/>
</dbReference>
<organism evidence="2 3">
    <name type="scientific">Prunus yedoensis var. nudiflora</name>
    <dbReference type="NCBI Taxonomy" id="2094558"/>
    <lineage>
        <taxon>Eukaryota</taxon>
        <taxon>Viridiplantae</taxon>
        <taxon>Streptophyta</taxon>
        <taxon>Embryophyta</taxon>
        <taxon>Tracheophyta</taxon>
        <taxon>Spermatophyta</taxon>
        <taxon>Magnoliopsida</taxon>
        <taxon>eudicotyledons</taxon>
        <taxon>Gunneridae</taxon>
        <taxon>Pentapetalae</taxon>
        <taxon>rosids</taxon>
        <taxon>fabids</taxon>
        <taxon>Rosales</taxon>
        <taxon>Rosaceae</taxon>
        <taxon>Amygdaloideae</taxon>
        <taxon>Amygdaleae</taxon>
        <taxon>Prunus</taxon>
    </lineage>
</organism>
<evidence type="ECO:0000313" key="3">
    <source>
        <dbReference type="Proteomes" id="UP000250321"/>
    </source>
</evidence>
<evidence type="ECO:0000313" key="2">
    <source>
        <dbReference type="EMBL" id="PQQ03585.1"/>
    </source>
</evidence>
<name>A0A314Y669_PRUYE</name>
<dbReference type="InterPro" id="IPR002401">
    <property type="entry name" value="Cyt_P450_E_grp-I"/>
</dbReference>
<dbReference type="Pfam" id="PF00067">
    <property type="entry name" value="p450"/>
    <property type="match status" value="1"/>
</dbReference>
<reference evidence="2 3" key="1">
    <citation type="submission" date="2018-02" db="EMBL/GenBank/DDBJ databases">
        <title>Draft genome of wild Prunus yedoensis var. nudiflora.</title>
        <authorList>
            <person name="Baek S."/>
            <person name="Kim J.-H."/>
            <person name="Choi K."/>
            <person name="Kim G.-B."/>
            <person name="Cho A."/>
            <person name="Jang H."/>
            <person name="Shin C.-H."/>
            <person name="Yu H.-J."/>
            <person name="Mun J.-H."/>
        </authorList>
    </citation>
    <scope>NUCLEOTIDE SEQUENCE [LARGE SCALE GENOMIC DNA]</scope>
    <source>
        <strain evidence="3">cv. Jeju island</strain>
        <tissue evidence="2">Leaf</tissue>
    </source>
</reference>
<dbReference type="AlphaFoldDB" id="A0A314Y669"/>
<dbReference type="SUPFAM" id="SSF48264">
    <property type="entry name" value="Cytochrome P450"/>
    <property type="match status" value="1"/>
</dbReference>
<dbReference type="STRING" id="2094558.A0A314Y669"/>
<comment type="caution">
    <text evidence="2">The sequence shown here is derived from an EMBL/GenBank/DDBJ whole genome shotgun (WGS) entry which is preliminary data.</text>
</comment>
<dbReference type="EMBL" id="PJQY01001325">
    <property type="protein sequence ID" value="PQQ03585.1"/>
    <property type="molecule type" value="Genomic_DNA"/>
</dbReference>
<accession>A0A314Y669</accession>
<dbReference type="OrthoDB" id="2789670at2759"/>
<proteinExistence type="inferred from homology"/>
<dbReference type="GO" id="GO:0004497">
    <property type="term" value="F:monooxygenase activity"/>
    <property type="evidence" value="ECO:0007669"/>
    <property type="project" value="InterPro"/>
</dbReference>
<protein>
    <submittedName>
        <fullName evidence="2">Licodione synthase-like</fullName>
    </submittedName>
</protein>
<dbReference type="GO" id="GO:0020037">
    <property type="term" value="F:heme binding"/>
    <property type="evidence" value="ECO:0007669"/>
    <property type="project" value="InterPro"/>
</dbReference>
<dbReference type="GO" id="GO:0016705">
    <property type="term" value="F:oxidoreductase activity, acting on paired donors, with incorporation or reduction of molecular oxygen"/>
    <property type="evidence" value="ECO:0007669"/>
    <property type="project" value="InterPro"/>
</dbReference>
<sequence length="108" mass="12583">MEWALAELINHPNVLKKVREEIDRVVGNKRLVVESDGPNLPYIQAIIKETFRLHPPVCLVTRRCVQRCKIGKYVIPENTMLLVNAWAIGRDPKYWQSPLDFSPERFLT</sequence>
<dbReference type="InterPro" id="IPR036396">
    <property type="entry name" value="Cyt_P450_sf"/>
</dbReference>
<dbReference type="PRINTS" id="PR00385">
    <property type="entry name" value="P450"/>
</dbReference>
<gene>
    <name evidence="2" type="ORF">Pyn_38665</name>
</gene>
<evidence type="ECO:0000256" key="1">
    <source>
        <dbReference type="ARBA" id="ARBA00010617"/>
    </source>
</evidence>
<dbReference type="InterPro" id="IPR001128">
    <property type="entry name" value="Cyt_P450"/>
</dbReference>
<dbReference type="Gene3D" id="1.10.630.10">
    <property type="entry name" value="Cytochrome P450"/>
    <property type="match status" value="1"/>
</dbReference>
<dbReference type="Proteomes" id="UP000250321">
    <property type="component" value="Unassembled WGS sequence"/>
</dbReference>
<comment type="similarity">
    <text evidence="1">Belongs to the cytochrome P450 family.</text>
</comment>
<dbReference type="PRINTS" id="PR00463">
    <property type="entry name" value="EP450I"/>
</dbReference>